<accession>A0A835YXX0</accession>
<gene>
    <name evidence="1" type="ORF">JKP88DRAFT_147562</name>
</gene>
<name>A0A835YXX0_9STRA</name>
<protein>
    <submittedName>
        <fullName evidence="1">Uncharacterized protein</fullName>
    </submittedName>
</protein>
<evidence type="ECO:0000313" key="2">
    <source>
        <dbReference type="Proteomes" id="UP000664859"/>
    </source>
</evidence>
<dbReference type="AlphaFoldDB" id="A0A835YXX0"/>
<evidence type="ECO:0000313" key="1">
    <source>
        <dbReference type="EMBL" id="KAG5178593.1"/>
    </source>
</evidence>
<dbReference type="EMBL" id="JAFCMP010000514">
    <property type="protein sequence ID" value="KAG5178593.1"/>
    <property type="molecule type" value="Genomic_DNA"/>
</dbReference>
<sequence>FIKDWMMDEDVRTYDCLDFLPPPLQCPSNVYNCYYGLAVARLPAAAPTDVEDLHGHVLPFMRDIMCNGNDAVYQYVQKDLANRVQQPGKKTNVALSFLGDEGVGKNFVVNHIYVPLMGKSMCSKAADLEHSLFGRFSCPGRNNLLVCLDEIRPAEMARYYDQLMDLITAEMSQGEIK</sequence>
<dbReference type="Proteomes" id="UP000664859">
    <property type="component" value="Unassembled WGS sequence"/>
</dbReference>
<feature type="non-terminal residue" evidence="1">
    <location>
        <position position="177"/>
    </location>
</feature>
<organism evidence="1 2">
    <name type="scientific">Tribonema minus</name>
    <dbReference type="NCBI Taxonomy" id="303371"/>
    <lineage>
        <taxon>Eukaryota</taxon>
        <taxon>Sar</taxon>
        <taxon>Stramenopiles</taxon>
        <taxon>Ochrophyta</taxon>
        <taxon>PX clade</taxon>
        <taxon>Xanthophyceae</taxon>
        <taxon>Tribonematales</taxon>
        <taxon>Tribonemataceae</taxon>
        <taxon>Tribonema</taxon>
    </lineage>
</organism>
<comment type="caution">
    <text evidence="1">The sequence shown here is derived from an EMBL/GenBank/DDBJ whole genome shotgun (WGS) entry which is preliminary data.</text>
</comment>
<keyword evidence="2" id="KW-1185">Reference proteome</keyword>
<dbReference type="OrthoDB" id="2142868at2759"/>
<proteinExistence type="predicted"/>
<feature type="non-terminal residue" evidence="1">
    <location>
        <position position="1"/>
    </location>
</feature>
<reference evidence="1" key="1">
    <citation type="submission" date="2021-02" db="EMBL/GenBank/DDBJ databases">
        <title>First Annotated Genome of the Yellow-green Alga Tribonema minus.</title>
        <authorList>
            <person name="Mahan K.M."/>
        </authorList>
    </citation>
    <scope>NUCLEOTIDE SEQUENCE</scope>
    <source>
        <strain evidence="1">UTEX B ZZ1240</strain>
    </source>
</reference>